<dbReference type="OrthoDB" id="9800988at2"/>
<dbReference type="Gene3D" id="3.40.50.1820">
    <property type="entry name" value="alpha/beta hydrolase"/>
    <property type="match status" value="1"/>
</dbReference>
<dbReference type="PRINTS" id="PR00111">
    <property type="entry name" value="ABHYDROLASE"/>
</dbReference>
<evidence type="ECO:0000259" key="1">
    <source>
        <dbReference type="Pfam" id="PF00561"/>
    </source>
</evidence>
<sequence length="289" mass="30311">MTNSVISADGRRIAVQVSGNPSGPAVFFLHGTPGSRVGPLPRGLRLYELGVRVITFDRPGYGGSDRLESRMVADVVPDVLAIADALEVDRFAVLGRSGGGPHALACAALLPARVTRAGVLVSLAPWAAEGLDWFAGMADSNVVSYTAAASDPEVLTARLVQAAAQIRANPASHVTALRPEMPAADQRIVSDAGIRGQLAQNFAEALGGSADGWIDDVLAFCSPWGFDLADITVPVLLWHGQEDVFSPVAHTRWLAAQIPSAVMSIRPATAHFGALEVVPDVLSWLIRAA</sequence>
<dbReference type="InterPro" id="IPR029058">
    <property type="entry name" value="AB_hydrolase_fold"/>
</dbReference>
<keyword evidence="3" id="KW-1185">Reference proteome</keyword>
<gene>
    <name evidence="2" type="ORF">EAS64_00660</name>
</gene>
<name>A0A6P2C3N3_9ACTN</name>
<feature type="domain" description="AB hydrolase-1" evidence="1">
    <location>
        <begin position="24"/>
        <end position="272"/>
    </location>
</feature>
<accession>A0A6P2C3N3</accession>
<comment type="caution">
    <text evidence="2">The sequence shown here is derived from an EMBL/GenBank/DDBJ whole genome shotgun (WGS) entry which is preliminary data.</text>
</comment>
<dbReference type="InterPro" id="IPR000073">
    <property type="entry name" value="AB_hydrolase_1"/>
</dbReference>
<evidence type="ECO:0000313" key="2">
    <source>
        <dbReference type="EMBL" id="TVZ06019.1"/>
    </source>
</evidence>
<dbReference type="EMBL" id="RPFW01000001">
    <property type="protein sequence ID" value="TVZ06019.1"/>
    <property type="molecule type" value="Genomic_DNA"/>
</dbReference>
<dbReference type="GO" id="GO:0016787">
    <property type="term" value="F:hydrolase activity"/>
    <property type="evidence" value="ECO:0007669"/>
    <property type="project" value="UniProtKB-KW"/>
</dbReference>
<dbReference type="Pfam" id="PF00561">
    <property type="entry name" value="Abhydrolase_1"/>
    <property type="match status" value="1"/>
</dbReference>
<reference evidence="2 3" key="1">
    <citation type="submission" date="2018-11" db="EMBL/GenBank/DDBJ databases">
        <title>Trebonia kvetii gen.nov., sp.nov., a novel acidophilic actinobacterium, and proposal of the new actinobacterial family Treboniaceae fam. nov.</title>
        <authorList>
            <person name="Rapoport D."/>
            <person name="Sagova-Mareckova M."/>
            <person name="Sedlacek I."/>
            <person name="Provaznik J."/>
            <person name="Kralova S."/>
            <person name="Pavlinic D."/>
            <person name="Benes V."/>
            <person name="Kopecky J."/>
        </authorList>
    </citation>
    <scope>NUCLEOTIDE SEQUENCE [LARGE SCALE GENOMIC DNA]</scope>
    <source>
        <strain evidence="2 3">15Tr583</strain>
    </source>
</reference>
<keyword evidence="2" id="KW-0378">Hydrolase</keyword>
<organism evidence="2 3">
    <name type="scientific">Trebonia kvetii</name>
    <dbReference type="NCBI Taxonomy" id="2480626"/>
    <lineage>
        <taxon>Bacteria</taxon>
        <taxon>Bacillati</taxon>
        <taxon>Actinomycetota</taxon>
        <taxon>Actinomycetes</taxon>
        <taxon>Streptosporangiales</taxon>
        <taxon>Treboniaceae</taxon>
        <taxon>Trebonia</taxon>
    </lineage>
</organism>
<evidence type="ECO:0000313" key="3">
    <source>
        <dbReference type="Proteomes" id="UP000460272"/>
    </source>
</evidence>
<dbReference type="PANTHER" id="PTHR43433:SF10">
    <property type="entry name" value="AB HYDROLASE-1 DOMAIN-CONTAINING PROTEIN"/>
    <property type="match status" value="1"/>
</dbReference>
<dbReference type="SUPFAM" id="SSF53474">
    <property type="entry name" value="alpha/beta-Hydrolases"/>
    <property type="match status" value="1"/>
</dbReference>
<dbReference type="InterPro" id="IPR050471">
    <property type="entry name" value="AB_hydrolase"/>
</dbReference>
<dbReference type="AlphaFoldDB" id="A0A6P2C3N3"/>
<proteinExistence type="predicted"/>
<dbReference type="PANTHER" id="PTHR43433">
    <property type="entry name" value="HYDROLASE, ALPHA/BETA FOLD FAMILY PROTEIN"/>
    <property type="match status" value="1"/>
</dbReference>
<dbReference type="Proteomes" id="UP000460272">
    <property type="component" value="Unassembled WGS sequence"/>
</dbReference>
<protein>
    <submittedName>
        <fullName evidence="2">Alpha/beta hydrolase</fullName>
    </submittedName>
</protein>
<dbReference type="RefSeq" id="WP_145850773.1">
    <property type="nucleotide sequence ID" value="NZ_RPFW01000001.1"/>
</dbReference>